<dbReference type="SUPFAM" id="SSF51735">
    <property type="entry name" value="NAD(P)-binding Rossmann-fold domains"/>
    <property type="match status" value="1"/>
</dbReference>
<proteinExistence type="predicted"/>
<protein>
    <submittedName>
        <fullName evidence="5">Shikimate dehydrogenase</fullName>
    </submittedName>
</protein>
<dbReference type="Proteomes" id="UP001549773">
    <property type="component" value="Unassembled WGS sequence"/>
</dbReference>
<keyword evidence="2" id="KW-0560">Oxidoreductase</keyword>
<sequence>MEDTGVTKNRFGLVGKDIAYSFSKGYFTQKFSRLNLVDHSYENFDLQHIGEFKDLINNHKDLKGLNVTIPYKESVIPYLDKVDHKAAKIGAVNTIKFTEEGLIGYNTDVFGFRDSIEPHIKKHHNKALILGTGGASKAVAFVLEELNIAHTFVSRNPGPNQLSYDDLTQSIIEENTVLVNCTPLGTSPNITDKPSLPYQFIDEKHLLFDLIYNPEKTAFLKEGEAHGATILNGHKMLAIQAEKSWEIWNSK</sequence>
<organism evidence="5 6">
    <name type="scientific">Sediminicola luteus</name>
    <dbReference type="NCBI Taxonomy" id="319238"/>
    <lineage>
        <taxon>Bacteria</taxon>
        <taxon>Pseudomonadati</taxon>
        <taxon>Bacteroidota</taxon>
        <taxon>Flavobacteriia</taxon>
        <taxon>Flavobacteriales</taxon>
        <taxon>Flavobacteriaceae</taxon>
        <taxon>Sediminicola</taxon>
    </lineage>
</organism>
<dbReference type="InterPro" id="IPR013708">
    <property type="entry name" value="Shikimate_DH-bd_N"/>
</dbReference>
<accession>A0ABV2TRW9</accession>
<keyword evidence="6" id="KW-1185">Reference proteome</keyword>
<dbReference type="InterPro" id="IPR036291">
    <property type="entry name" value="NAD(P)-bd_dom_sf"/>
</dbReference>
<evidence type="ECO:0000256" key="2">
    <source>
        <dbReference type="ARBA" id="ARBA00023002"/>
    </source>
</evidence>
<dbReference type="SUPFAM" id="SSF53223">
    <property type="entry name" value="Aminoacid dehydrogenase-like, N-terminal domain"/>
    <property type="match status" value="1"/>
</dbReference>
<evidence type="ECO:0000256" key="3">
    <source>
        <dbReference type="ARBA" id="ARBA00023141"/>
    </source>
</evidence>
<evidence type="ECO:0000259" key="4">
    <source>
        <dbReference type="Pfam" id="PF08501"/>
    </source>
</evidence>
<evidence type="ECO:0000313" key="5">
    <source>
        <dbReference type="EMBL" id="MET7028009.1"/>
    </source>
</evidence>
<comment type="caution">
    <text evidence="5">The sequence shown here is derived from an EMBL/GenBank/DDBJ whole genome shotgun (WGS) entry which is preliminary data.</text>
</comment>
<dbReference type="Pfam" id="PF08501">
    <property type="entry name" value="Shikimate_dh_N"/>
    <property type="match status" value="1"/>
</dbReference>
<evidence type="ECO:0000313" key="6">
    <source>
        <dbReference type="Proteomes" id="UP001549773"/>
    </source>
</evidence>
<dbReference type="Gene3D" id="3.40.50.720">
    <property type="entry name" value="NAD(P)-binding Rossmann-like Domain"/>
    <property type="match status" value="1"/>
</dbReference>
<keyword evidence="3" id="KW-0028">Amino-acid biosynthesis</keyword>
<dbReference type="InterPro" id="IPR022893">
    <property type="entry name" value="Shikimate_DH_fam"/>
</dbReference>
<dbReference type="EMBL" id="JBEWYP010000001">
    <property type="protein sequence ID" value="MET7028009.1"/>
    <property type="molecule type" value="Genomic_DNA"/>
</dbReference>
<dbReference type="InterPro" id="IPR046346">
    <property type="entry name" value="Aminoacid_DH-like_N_sf"/>
</dbReference>
<gene>
    <name evidence="5" type="ORF">ABXZ32_01305</name>
</gene>
<evidence type="ECO:0000256" key="1">
    <source>
        <dbReference type="ARBA" id="ARBA00004871"/>
    </source>
</evidence>
<reference evidence="5 6" key="1">
    <citation type="submission" date="2024-07" db="EMBL/GenBank/DDBJ databases">
        <title>The genome sequence of type strain Sediminicola luteus GDMCC 1.2596T.</title>
        <authorList>
            <person name="Liu Y."/>
        </authorList>
    </citation>
    <scope>NUCLEOTIDE SEQUENCE [LARGE SCALE GENOMIC DNA]</scope>
    <source>
        <strain evidence="5 6">GDMCC 1.2596</strain>
    </source>
</reference>
<dbReference type="Gene3D" id="3.40.50.10860">
    <property type="entry name" value="Leucine Dehydrogenase, chain A, domain 1"/>
    <property type="match status" value="1"/>
</dbReference>
<feature type="domain" description="Shikimate dehydrogenase substrate binding N-terminal" evidence="4">
    <location>
        <begin position="13"/>
        <end position="95"/>
    </location>
</feature>
<name>A0ABV2TRW9_9FLAO</name>
<dbReference type="PANTHER" id="PTHR21089">
    <property type="entry name" value="SHIKIMATE DEHYDROGENASE"/>
    <property type="match status" value="1"/>
</dbReference>
<dbReference type="CDD" id="cd01065">
    <property type="entry name" value="NAD_bind_Shikimate_DH"/>
    <property type="match status" value="1"/>
</dbReference>
<keyword evidence="3" id="KW-0057">Aromatic amino acid biosynthesis</keyword>
<dbReference type="RefSeq" id="WP_354616881.1">
    <property type="nucleotide sequence ID" value="NZ_JBEWYP010000001.1"/>
</dbReference>
<comment type="pathway">
    <text evidence="1">Metabolic intermediate biosynthesis; chorismate biosynthesis; chorismate from D-erythrose 4-phosphate and phosphoenolpyruvate: step 4/7.</text>
</comment>
<dbReference type="PANTHER" id="PTHR21089:SF1">
    <property type="entry name" value="BIFUNCTIONAL 3-DEHYDROQUINATE DEHYDRATASE_SHIKIMATE DEHYDROGENASE, CHLOROPLASTIC"/>
    <property type="match status" value="1"/>
</dbReference>